<reference evidence="3" key="2">
    <citation type="journal article" date="2018" name="Plant J.">
        <title>The Sorghum bicolor reference genome: improved assembly, gene annotations, a transcriptome atlas, and signatures of genome organization.</title>
        <authorList>
            <person name="McCormick R.F."/>
            <person name="Truong S.K."/>
            <person name="Sreedasyam A."/>
            <person name="Jenkins J."/>
            <person name="Shu S."/>
            <person name="Sims D."/>
            <person name="Kennedy M."/>
            <person name="Amirebrahimi M."/>
            <person name="Weers B.D."/>
            <person name="McKinley B."/>
            <person name="Mattison A."/>
            <person name="Morishige D.T."/>
            <person name="Grimwood J."/>
            <person name="Schmutz J."/>
            <person name="Mullet J.E."/>
        </authorList>
    </citation>
    <scope>NUCLEOTIDE SEQUENCE [LARGE SCALE GENOMIC DNA]</scope>
    <source>
        <strain evidence="3">cv. BTx623</strain>
    </source>
</reference>
<protein>
    <submittedName>
        <fullName evidence="2">Uncharacterized protein</fullName>
    </submittedName>
</protein>
<dbReference type="InParanoid" id="A0A1Z5S6H1"/>
<dbReference type="AlphaFoldDB" id="A0A1Z5S6H1"/>
<feature type="region of interest" description="Disordered" evidence="1">
    <location>
        <begin position="1"/>
        <end position="23"/>
    </location>
</feature>
<proteinExistence type="predicted"/>
<keyword evidence="3" id="KW-1185">Reference proteome</keyword>
<evidence type="ECO:0000313" key="2">
    <source>
        <dbReference type="EMBL" id="OQU91530.1"/>
    </source>
</evidence>
<name>A0A1Z5S6H1_SORBI</name>
<organism evidence="2 3">
    <name type="scientific">Sorghum bicolor</name>
    <name type="common">Sorghum</name>
    <name type="synonym">Sorghum vulgare</name>
    <dbReference type="NCBI Taxonomy" id="4558"/>
    <lineage>
        <taxon>Eukaryota</taxon>
        <taxon>Viridiplantae</taxon>
        <taxon>Streptophyta</taxon>
        <taxon>Embryophyta</taxon>
        <taxon>Tracheophyta</taxon>
        <taxon>Spermatophyta</taxon>
        <taxon>Magnoliopsida</taxon>
        <taxon>Liliopsida</taxon>
        <taxon>Poales</taxon>
        <taxon>Poaceae</taxon>
        <taxon>PACMAD clade</taxon>
        <taxon>Panicoideae</taxon>
        <taxon>Andropogonodae</taxon>
        <taxon>Andropogoneae</taxon>
        <taxon>Sorghinae</taxon>
        <taxon>Sorghum</taxon>
    </lineage>
</organism>
<dbReference type="EMBL" id="CM000760">
    <property type="protein sequence ID" value="OQU91530.1"/>
    <property type="molecule type" value="Genomic_DNA"/>
</dbReference>
<evidence type="ECO:0000313" key="3">
    <source>
        <dbReference type="Proteomes" id="UP000000768"/>
    </source>
</evidence>
<accession>A0A1Z5S6H1</accession>
<evidence type="ECO:0000256" key="1">
    <source>
        <dbReference type="SAM" id="MobiDB-lite"/>
    </source>
</evidence>
<dbReference type="STRING" id="4558.A0A1Z5S6H1"/>
<sequence>MGGRPRMAAAVSEREGKDEGSCGGVQGRVEGACKSGGDAVAAGLRWAGGARLPAFHTCVGANDQLLTADWYKEHGMLRLMFGVLCVIYDLHIGSPYVD</sequence>
<dbReference type="Gramene" id="OQU91530">
    <property type="protein sequence ID" value="OQU91530"/>
    <property type="gene ID" value="SORBI_3001G199566"/>
</dbReference>
<reference evidence="2 3" key="1">
    <citation type="journal article" date="2009" name="Nature">
        <title>The Sorghum bicolor genome and the diversification of grasses.</title>
        <authorList>
            <person name="Paterson A.H."/>
            <person name="Bowers J.E."/>
            <person name="Bruggmann R."/>
            <person name="Dubchak I."/>
            <person name="Grimwood J."/>
            <person name="Gundlach H."/>
            <person name="Haberer G."/>
            <person name="Hellsten U."/>
            <person name="Mitros T."/>
            <person name="Poliakov A."/>
            <person name="Schmutz J."/>
            <person name="Spannagl M."/>
            <person name="Tang H."/>
            <person name="Wang X."/>
            <person name="Wicker T."/>
            <person name="Bharti A.K."/>
            <person name="Chapman J."/>
            <person name="Feltus F.A."/>
            <person name="Gowik U."/>
            <person name="Grigoriev I.V."/>
            <person name="Lyons E."/>
            <person name="Maher C.A."/>
            <person name="Martis M."/>
            <person name="Narechania A."/>
            <person name="Otillar R.P."/>
            <person name="Penning B.W."/>
            <person name="Salamov A.A."/>
            <person name="Wang Y."/>
            <person name="Zhang L."/>
            <person name="Carpita N.C."/>
            <person name="Freeling M."/>
            <person name="Gingle A.R."/>
            <person name="Hash C.T."/>
            <person name="Keller B."/>
            <person name="Klein P."/>
            <person name="Kresovich S."/>
            <person name="McCann M.C."/>
            <person name="Ming R."/>
            <person name="Peterson D.G."/>
            <person name="Mehboob-ur-Rahman"/>
            <person name="Ware D."/>
            <person name="Westhoff P."/>
            <person name="Mayer K.F."/>
            <person name="Messing J."/>
            <person name="Rokhsar D.S."/>
        </authorList>
    </citation>
    <scope>NUCLEOTIDE SEQUENCE [LARGE SCALE GENOMIC DNA]</scope>
    <source>
        <strain evidence="3">cv. BTx623</strain>
    </source>
</reference>
<gene>
    <name evidence="2" type="ORF">SORBI_3001G199566</name>
</gene>
<dbReference type="Proteomes" id="UP000000768">
    <property type="component" value="Chromosome 1"/>
</dbReference>